<organism evidence="1 2">
    <name type="scientific">Sphingomonas kyeonggiensis</name>
    <dbReference type="NCBI Taxonomy" id="1268553"/>
    <lineage>
        <taxon>Bacteria</taxon>
        <taxon>Pseudomonadati</taxon>
        <taxon>Pseudomonadota</taxon>
        <taxon>Alphaproteobacteria</taxon>
        <taxon>Sphingomonadales</taxon>
        <taxon>Sphingomonadaceae</taxon>
        <taxon>Sphingomonas</taxon>
    </lineage>
</organism>
<dbReference type="AlphaFoldDB" id="A0A7W6NVX0"/>
<name>A0A7W6NVX0_9SPHN</name>
<keyword evidence="2" id="KW-1185">Reference proteome</keyword>
<dbReference type="EMBL" id="JACIEH010000001">
    <property type="protein sequence ID" value="MBB4097056.1"/>
    <property type="molecule type" value="Genomic_DNA"/>
</dbReference>
<reference evidence="1 2" key="1">
    <citation type="submission" date="2020-08" db="EMBL/GenBank/DDBJ databases">
        <title>Genomic Encyclopedia of Type Strains, Phase IV (KMG-IV): sequencing the most valuable type-strain genomes for metagenomic binning, comparative biology and taxonomic classification.</title>
        <authorList>
            <person name="Goeker M."/>
        </authorList>
    </citation>
    <scope>NUCLEOTIDE SEQUENCE [LARGE SCALE GENOMIC DNA]</scope>
    <source>
        <strain evidence="1 2">DSM 101806</strain>
    </source>
</reference>
<dbReference type="RefSeq" id="WP_183994416.1">
    <property type="nucleotide sequence ID" value="NZ_JACIEH010000001.1"/>
</dbReference>
<comment type="caution">
    <text evidence="1">The sequence shown here is derived from an EMBL/GenBank/DDBJ whole genome shotgun (WGS) entry which is preliminary data.</text>
</comment>
<sequence>MTTIAELDAWKENLLKKHGHWQGYPEAIEEKYQEFRKNLPASASPKNALSNVKDFTTGFGEGVYDVTKGAAEGLYSLATTNPAITIRNLETAAAGLVDAAIKAEDTPGYIQLERAKASVAHASAKDWGHATGAVAGNVTLAAIPGAITAKISTVARAGEIEAIIVPKGPPKVTWVDETPTFSGPTKVQARAYNDSATGARSSALKKKGQAPAIERTMPDSTKRPVKFDGTAFDSIYGHVMIDRKWSIVTRKNLKDQAIRQSQALKDNNLIGIWEVPTKSKMLRAIRLLDELGISNIKVRIVKP</sequence>
<dbReference type="Proteomes" id="UP000557392">
    <property type="component" value="Unassembled WGS sequence"/>
</dbReference>
<protein>
    <submittedName>
        <fullName evidence="1">Uncharacterized protein</fullName>
    </submittedName>
</protein>
<proteinExistence type="predicted"/>
<evidence type="ECO:0000313" key="2">
    <source>
        <dbReference type="Proteomes" id="UP000557392"/>
    </source>
</evidence>
<evidence type="ECO:0000313" key="1">
    <source>
        <dbReference type="EMBL" id="MBB4097056.1"/>
    </source>
</evidence>
<gene>
    <name evidence="1" type="ORF">GGR46_000589</name>
</gene>
<accession>A0A7W6NVX0</accession>